<dbReference type="GO" id="GO:0004722">
    <property type="term" value="F:protein serine/threonine phosphatase activity"/>
    <property type="evidence" value="ECO:0007669"/>
    <property type="project" value="InterPro"/>
</dbReference>
<dbReference type="EMBL" id="CAFAAQ010000084">
    <property type="protein sequence ID" value="CAB4809134.1"/>
    <property type="molecule type" value="Genomic_DNA"/>
</dbReference>
<dbReference type="PROSITE" id="PS51746">
    <property type="entry name" value="PPM_2"/>
    <property type="match status" value="1"/>
</dbReference>
<dbReference type="SMART" id="SM00331">
    <property type="entry name" value="PP2C_SIG"/>
    <property type="match status" value="1"/>
</dbReference>
<dbReference type="SMART" id="SM00332">
    <property type="entry name" value="PP2Cc"/>
    <property type="match status" value="1"/>
</dbReference>
<gene>
    <name evidence="3" type="ORF">UFOPK3046_01029</name>
</gene>
<evidence type="ECO:0000313" key="3">
    <source>
        <dbReference type="EMBL" id="CAB4809134.1"/>
    </source>
</evidence>
<dbReference type="AlphaFoldDB" id="A0A6J6YLH7"/>
<evidence type="ECO:0000259" key="2">
    <source>
        <dbReference type="PROSITE" id="PS51746"/>
    </source>
</evidence>
<dbReference type="PANTHER" id="PTHR47992">
    <property type="entry name" value="PROTEIN PHOSPHATASE"/>
    <property type="match status" value="1"/>
</dbReference>
<accession>A0A6J6YLH7</accession>
<dbReference type="SUPFAM" id="SSF81606">
    <property type="entry name" value="PP2C-like"/>
    <property type="match status" value="1"/>
</dbReference>
<sequence>MVEQCEIAGAQLAWGAATDVGKVRSLNEDSMLAVPPVFVVADGMGGHDAGEVASELTVSRLATLAEGEPTSVELVSAEIQNINSLLRAAADGPSGSTMGTTGVGMVMVDNVGVLSWLVFNVGDSRAYVMNDDSLVQMSKDHSYVQELVDAGDIEPFEARVHPHRNVVTQALGADDQVHPDYWVRPVRPGERFLLCSDGLTGEVEDGVIGAVMSAGLPADQTAQELVQLALAAGGHDNVTAIVIDVVAVLSWEDPTTETRPGNRTAVRGTAVLDPPRPLFGQSTASFSTPDPLDQAAEQVQNPPKPLLPLPLPPAPSQQRQKLFARTDPSGVVSLNSEPPVDGFIQEVPETEVPPFTGSATLEAQAVDNSVFVVSGLEEINEVPQGAEEPRAAVSTVASAALLAASLSPITVPEELVVPEAHEGPEETHLLPEQEILPMPPGVATSSQPIRVQPLQGDNGTGGSDGSQS</sequence>
<dbReference type="InterPro" id="IPR015655">
    <property type="entry name" value="PP2C"/>
</dbReference>
<feature type="region of interest" description="Disordered" evidence="1">
    <location>
        <begin position="267"/>
        <end position="305"/>
    </location>
</feature>
<dbReference type="CDD" id="cd00143">
    <property type="entry name" value="PP2Cc"/>
    <property type="match status" value="1"/>
</dbReference>
<dbReference type="InterPro" id="IPR036457">
    <property type="entry name" value="PPM-type-like_dom_sf"/>
</dbReference>
<organism evidence="3">
    <name type="scientific">freshwater metagenome</name>
    <dbReference type="NCBI Taxonomy" id="449393"/>
    <lineage>
        <taxon>unclassified sequences</taxon>
        <taxon>metagenomes</taxon>
        <taxon>ecological metagenomes</taxon>
    </lineage>
</organism>
<feature type="compositionally biased region" description="Gly residues" evidence="1">
    <location>
        <begin position="458"/>
        <end position="468"/>
    </location>
</feature>
<feature type="compositionally biased region" description="Basic and acidic residues" evidence="1">
    <location>
        <begin position="420"/>
        <end position="431"/>
    </location>
</feature>
<dbReference type="Pfam" id="PF13672">
    <property type="entry name" value="PP2C_2"/>
    <property type="match status" value="1"/>
</dbReference>
<reference evidence="3" key="1">
    <citation type="submission" date="2020-05" db="EMBL/GenBank/DDBJ databases">
        <authorList>
            <person name="Chiriac C."/>
            <person name="Salcher M."/>
            <person name="Ghai R."/>
            <person name="Kavagutti S V."/>
        </authorList>
    </citation>
    <scope>NUCLEOTIDE SEQUENCE</scope>
</reference>
<evidence type="ECO:0000256" key="1">
    <source>
        <dbReference type="SAM" id="MobiDB-lite"/>
    </source>
</evidence>
<proteinExistence type="predicted"/>
<dbReference type="InterPro" id="IPR001932">
    <property type="entry name" value="PPM-type_phosphatase-like_dom"/>
</dbReference>
<feature type="domain" description="PPM-type phosphatase" evidence="2">
    <location>
        <begin position="13"/>
        <end position="245"/>
    </location>
</feature>
<feature type="region of interest" description="Disordered" evidence="1">
    <location>
        <begin position="420"/>
        <end position="468"/>
    </location>
</feature>
<protein>
    <submittedName>
        <fullName evidence="3">Unannotated protein</fullName>
    </submittedName>
</protein>
<name>A0A6J6YLH7_9ZZZZ</name>
<dbReference type="Gene3D" id="3.60.40.10">
    <property type="entry name" value="PPM-type phosphatase domain"/>
    <property type="match status" value="1"/>
</dbReference>